<dbReference type="SUPFAM" id="SSF48350">
    <property type="entry name" value="GTPase activation domain, GAP"/>
    <property type="match status" value="1"/>
</dbReference>
<dbReference type="InterPro" id="IPR008936">
    <property type="entry name" value="Rho_GTPase_activation_prot"/>
</dbReference>
<feature type="region of interest" description="Disordered" evidence="1">
    <location>
        <begin position="212"/>
        <end position="344"/>
    </location>
</feature>
<evidence type="ECO:0000313" key="5">
    <source>
        <dbReference type="Proteomes" id="UP001050691"/>
    </source>
</evidence>
<feature type="compositionally biased region" description="Low complexity" evidence="1">
    <location>
        <begin position="266"/>
        <end position="279"/>
    </location>
</feature>
<dbReference type="AlphaFoldDB" id="A0AAV5A597"/>
<keyword evidence="2" id="KW-0812">Transmembrane</keyword>
<dbReference type="InterPro" id="IPR017853">
    <property type="entry name" value="GH"/>
</dbReference>
<dbReference type="Proteomes" id="UP001050691">
    <property type="component" value="Unassembled WGS sequence"/>
</dbReference>
<reference evidence="4" key="1">
    <citation type="submission" date="2021-10" db="EMBL/GenBank/DDBJ databases">
        <title>De novo Genome Assembly of Clathrus columnatus (Basidiomycota, Fungi) Using Illumina and Nanopore Sequence Data.</title>
        <authorList>
            <person name="Ogiso-Tanaka E."/>
            <person name="Itagaki H."/>
            <person name="Hosoya T."/>
            <person name="Hosaka K."/>
        </authorList>
    </citation>
    <scope>NUCLEOTIDE SEQUENCE</scope>
    <source>
        <strain evidence="4">MO-923</strain>
    </source>
</reference>
<feature type="transmembrane region" description="Helical" evidence="2">
    <location>
        <begin position="348"/>
        <end position="369"/>
    </location>
</feature>
<keyword evidence="5" id="KW-1185">Reference proteome</keyword>
<dbReference type="Pfam" id="PF13668">
    <property type="entry name" value="Ferritin_2"/>
    <property type="match status" value="1"/>
</dbReference>
<dbReference type="Pfam" id="PF00620">
    <property type="entry name" value="RhoGAP"/>
    <property type="match status" value="1"/>
</dbReference>
<dbReference type="GO" id="GO:0007165">
    <property type="term" value="P:signal transduction"/>
    <property type="evidence" value="ECO:0007669"/>
    <property type="project" value="InterPro"/>
</dbReference>
<accession>A0AAV5A597</accession>
<organism evidence="4 5">
    <name type="scientific">Clathrus columnatus</name>
    <dbReference type="NCBI Taxonomy" id="1419009"/>
    <lineage>
        <taxon>Eukaryota</taxon>
        <taxon>Fungi</taxon>
        <taxon>Dikarya</taxon>
        <taxon>Basidiomycota</taxon>
        <taxon>Agaricomycotina</taxon>
        <taxon>Agaricomycetes</taxon>
        <taxon>Phallomycetidae</taxon>
        <taxon>Phallales</taxon>
        <taxon>Clathraceae</taxon>
        <taxon>Clathrus</taxon>
    </lineage>
</organism>
<evidence type="ECO:0000313" key="4">
    <source>
        <dbReference type="EMBL" id="GJJ08378.1"/>
    </source>
</evidence>
<comment type="caution">
    <text evidence="4">The sequence shown here is derived from an EMBL/GenBank/DDBJ whole genome shotgun (WGS) entry which is preliminary data.</text>
</comment>
<evidence type="ECO:0000256" key="1">
    <source>
        <dbReference type="SAM" id="MobiDB-lite"/>
    </source>
</evidence>
<dbReference type="Gene3D" id="1.10.555.10">
    <property type="entry name" value="Rho GTPase activation protein"/>
    <property type="match status" value="2"/>
</dbReference>
<evidence type="ECO:0000259" key="3">
    <source>
        <dbReference type="SMART" id="SM00324"/>
    </source>
</evidence>
<evidence type="ECO:0000256" key="2">
    <source>
        <dbReference type="SAM" id="Phobius"/>
    </source>
</evidence>
<dbReference type="SUPFAM" id="SSF51445">
    <property type="entry name" value="(Trans)glycosidases"/>
    <property type="match status" value="1"/>
</dbReference>
<dbReference type="InterPro" id="IPR000198">
    <property type="entry name" value="RhoGAP_dom"/>
</dbReference>
<keyword evidence="2" id="KW-0472">Membrane</keyword>
<feature type="compositionally biased region" description="Low complexity" evidence="1">
    <location>
        <begin position="286"/>
        <end position="317"/>
    </location>
</feature>
<name>A0AAV5A597_9AGAM</name>
<feature type="region of interest" description="Disordered" evidence="1">
    <location>
        <begin position="723"/>
        <end position="742"/>
    </location>
</feature>
<dbReference type="PANTHER" id="PTHR38705:SF1">
    <property type="entry name" value="PROTEIN RDS1"/>
    <property type="match status" value="1"/>
</dbReference>
<feature type="domain" description="Rho-GAP" evidence="3">
    <location>
        <begin position="74"/>
        <end position="206"/>
    </location>
</feature>
<dbReference type="SMART" id="SM00324">
    <property type="entry name" value="RhoGAP"/>
    <property type="match status" value="1"/>
</dbReference>
<dbReference type="PANTHER" id="PTHR38705">
    <property type="entry name" value="PROTEIN RDS1"/>
    <property type="match status" value="1"/>
</dbReference>
<dbReference type="Gene3D" id="3.20.20.80">
    <property type="entry name" value="Glycosidases"/>
    <property type="match status" value="1"/>
</dbReference>
<keyword evidence="2" id="KW-1133">Transmembrane helix</keyword>
<proteinExistence type="predicted"/>
<dbReference type="InterPro" id="IPR039254">
    <property type="entry name" value="Rds1"/>
</dbReference>
<sequence>MPHSDRQDSPPPSKASLKAWWKQFTANPRHKKPDGEEQLETLRRVFGVPLRQCLQYASVQISTANSKGELYVWGYIPVVVAKWFASSNGLYLKENATEVSGTFRVNGSAKRMRELQALFEEPPKFGKHLDLKQGLYTTHDVASVFRRYLTSMPVIFARKSDKNLMTAANLAVIFRPGIISHPDHELSPEQHKLSQDVLEFLIAHQDWFMLDMPPPPRDVGQLSPIPRETSESPVIIDRPSEEDLITGQGRERDERRSRRRGRRRATSVSERSSQPSSPMASPPRPSSMERPSLLDSRNNSNSTVTTSRNVSVARSRTMPSRPRIGVPNGEERPRNVLKKRGPRTNGPVIGSLVAVVAIIAAAIVIGVVVSKHHKSSSSSIANNGGATPGVNGNPPVISNPDDPSQFEKDPNLLQSFYGLAYSPQGSQLPECGATLDAVIEDIQLMSQVTKNIRLYGPDCNQTFLVMDAIQRTKVDMTVWAGLYPVPNNLTVFYDQLAELEIAFKTFGTDNIAAVTVGNEFMLNYLTALGLGSQDINSPAADQGADQLLNMFNITRGWLAGLGINKKVCNSDAGSFFNEMVIESADCMMMNVHPYFAGVPANQGAAWVAEYTNSTLQQYFQPLTKPPPEAYIAETGWPSSANDTAHDTDGAAVADMAGLQTFLDTFVCQANANNTKAFFFEAFDEPWKGVAFGGVEANWGSLKLLIFNCLATNAAYILQSNNTNSSHPALPPPSGGDQTNPPSYRAASDFDYQSIILALNQEYIELDLFYYGYSRFSRQDFQNAGLNDDDRYLIKFMGDQELGHARAISNLAGDGNATQPCNYSYPFNDVRGFIDFSQIVTRYGESGTVGFLAKMNSRESSQIINQAINVEARQQMAFRQFEAMPFDFIPSITQSMQWSLLAPYITECPSSNPRIKWNLFPPLNVTNAPSAVNSWLGPGISRNRSSLTSPGREVRLSWRNAGEKIGPRNFNYTTVTNASDAKFAAWISQLNVTYTPLYDINDTMAATRQPNWTTIYPGLPTNVVNGTVFVAVVDQDVFVTPFNLSILDSHILAGPALYMAD</sequence>
<gene>
    <name evidence="4" type="ORF">Clacol_002592</name>
</gene>
<feature type="region of interest" description="Disordered" evidence="1">
    <location>
        <begin position="375"/>
        <end position="405"/>
    </location>
</feature>
<dbReference type="EMBL" id="BPWL01000003">
    <property type="protein sequence ID" value="GJJ08378.1"/>
    <property type="molecule type" value="Genomic_DNA"/>
</dbReference>
<protein>
    <recommendedName>
        <fullName evidence="3">Rho-GAP domain-containing protein</fullName>
    </recommendedName>
</protein>